<organism evidence="1 2">
    <name type="scientific">Desulfobotulus mexicanus</name>
    <dbReference type="NCBI Taxonomy" id="2586642"/>
    <lineage>
        <taxon>Bacteria</taxon>
        <taxon>Pseudomonadati</taxon>
        <taxon>Thermodesulfobacteriota</taxon>
        <taxon>Desulfobacteria</taxon>
        <taxon>Desulfobacterales</taxon>
        <taxon>Desulfobacteraceae</taxon>
        <taxon>Desulfobotulus</taxon>
    </lineage>
</organism>
<dbReference type="Proteomes" id="UP000321899">
    <property type="component" value="Unassembled WGS sequence"/>
</dbReference>
<accession>A0A5Q4VHE3</accession>
<dbReference type="EMBL" id="VDMB01000003">
    <property type="protein sequence ID" value="TYT75600.1"/>
    <property type="molecule type" value="Genomic_DNA"/>
</dbReference>
<gene>
    <name evidence="1" type="ORF">FIM25_03950</name>
</gene>
<reference evidence="1 2" key="1">
    <citation type="submission" date="2019-06" db="EMBL/GenBank/DDBJ databases">
        <title>Desulfobotulus mexicanus sp. nov., a novel sulfate-reducing bacterium isolated from the sediment of an alkaline crater lake in Mexico.</title>
        <authorList>
            <person name="Hirschler-Rea A."/>
        </authorList>
    </citation>
    <scope>NUCLEOTIDE SEQUENCE [LARGE SCALE GENOMIC DNA]</scope>
    <source>
        <strain evidence="1 2">PAR22N</strain>
    </source>
</reference>
<dbReference type="AlphaFoldDB" id="A0A5Q4VHE3"/>
<protein>
    <submittedName>
        <fullName evidence="1">DUF1788 domain-containing protein</fullName>
    </submittedName>
</protein>
<dbReference type="OrthoDB" id="1093513at2"/>
<evidence type="ECO:0000313" key="2">
    <source>
        <dbReference type="Proteomes" id="UP000321899"/>
    </source>
</evidence>
<keyword evidence="2" id="KW-1185">Reference proteome</keyword>
<proteinExistence type="predicted"/>
<comment type="caution">
    <text evidence="1">The sequence shown here is derived from an EMBL/GenBank/DDBJ whole genome shotgun (WGS) entry which is preliminary data.</text>
</comment>
<name>A0A5Q4VHE3_9BACT</name>
<dbReference type="InterPro" id="IPR014858">
    <property type="entry name" value="BrxB"/>
</dbReference>
<evidence type="ECO:0000313" key="1">
    <source>
        <dbReference type="EMBL" id="TYT75600.1"/>
    </source>
</evidence>
<dbReference type="Pfam" id="PF08747">
    <property type="entry name" value="BrxB"/>
    <property type="match status" value="1"/>
</dbReference>
<sequence length="196" mass="22967">MPIKDRFEFLVSVISGQRFLQKQGIGNEVPFFICPFRPEEATDMERLIKNLIRQLEKSDIKVLHINLYDLSIDLLKEREIWQQIMEVENEVSKEELMELLRGVLDPEHHFVPAIAARMEEADFDLLFLSGIGEVFPYIRSHHLLNNLQSKAKEKPTLMFFPGTYSHCLESGSSLELFGKLRDDNYYRAFNIYHCQS</sequence>